<keyword evidence="7 8" id="KW-0472">Membrane</keyword>
<dbReference type="GeneID" id="78287684"/>
<evidence type="ECO:0000256" key="5">
    <source>
        <dbReference type="ARBA" id="ARBA00022692"/>
    </source>
</evidence>
<comment type="subcellular location">
    <subcellularLocation>
        <location evidence="1">Cell membrane</location>
        <topology evidence="1">Multi-pass membrane protein</topology>
    </subcellularLocation>
</comment>
<dbReference type="PANTHER" id="PTHR21716">
    <property type="entry name" value="TRANSMEMBRANE PROTEIN"/>
    <property type="match status" value="1"/>
</dbReference>
<feature type="transmembrane region" description="Helical" evidence="8">
    <location>
        <begin position="21"/>
        <end position="43"/>
    </location>
</feature>
<protein>
    <submittedName>
        <fullName evidence="9">Predicted PurR-regulated permease PerM</fullName>
    </submittedName>
</protein>
<reference evidence="10" key="1">
    <citation type="submission" date="2016-10" db="EMBL/GenBank/DDBJ databases">
        <authorList>
            <person name="Varghese N."/>
            <person name="Submissions S."/>
        </authorList>
    </citation>
    <scope>NUCLEOTIDE SEQUENCE [LARGE SCALE GENOMIC DNA]</scope>
    <source>
        <strain evidence="10">DSM 1551</strain>
    </source>
</reference>
<comment type="similarity">
    <text evidence="2">Belongs to the autoinducer-2 exporter (AI-2E) (TC 2.A.86) family.</text>
</comment>
<dbReference type="Pfam" id="PF01594">
    <property type="entry name" value="AI-2E_transport"/>
    <property type="match status" value="1"/>
</dbReference>
<dbReference type="Proteomes" id="UP000198558">
    <property type="component" value="Unassembled WGS sequence"/>
</dbReference>
<sequence>MRNLLDEDLKKQVKPGIVISAFTVFLIYFLINIGNIYSVIAVIMGSLKYLFYGIIIAYIINQPMKLIEGQIEKRCKKESFIYGKKRGIAIVLTLILMLLLVAIIASIVIPNLVNSLVSLISNISSFLINVFDNIDEIFIYFGIDFRMEDIGSVKNLINMPWQDMVSQALNFLSKSAGGIMANATDFLSKFGIAFTGFIFSLYLLGNKETFLRQLRKVIGAICGYRVTKIIFNYAHKTNEVFSSFISGQLTEACILWVLYYITMRLFGFPYPELIATIISIFSFVPFFGPIAAMFVGAILILSKDALLAIWFMIYFQVLSQLEDNFIYPKVVGNSVGLPGIWVLLSIFVFGDFFGIFGMVIAVPSAACLYSMASELVNKVLKKRKLKITETMIEKVE</sequence>
<keyword evidence="3" id="KW-0813">Transport</keyword>
<keyword evidence="10" id="KW-1185">Reference proteome</keyword>
<dbReference type="GO" id="GO:0005886">
    <property type="term" value="C:plasma membrane"/>
    <property type="evidence" value="ECO:0007669"/>
    <property type="project" value="UniProtKB-SubCell"/>
</dbReference>
<keyword evidence="6 8" id="KW-1133">Transmembrane helix</keyword>
<dbReference type="InterPro" id="IPR002549">
    <property type="entry name" value="AI-2E-like"/>
</dbReference>
<dbReference type="GO" id="GO:0055085">
    <property type="term" value="P:transmembrane transport"/>
    <property type="evidence" value="ECO:0007669"/>
    <property type="project" value="TreeGrafter"/>
</dbReference>
<feature type="transmembrane region" description="Helical" evidence="8">
    <location>
        <begin position="186"/>
        <end position="205"/>
    </location>
</feature>
<feature type="transmembrane region" description="Helical" evidence="8">
    <location>
        <begin position="273"/>
        <end position="292"/>
    </location>
</feature>
<evidence type="ECO:0000256" key="2">
    <source>
        <dbReference type="ARBA" id="ARBA00009773"/>
    </source>
</evidence>
<evidence type="ECO:0000313" key="10">
    <source>
        <dbReference type="Proteomes" id="UP000198558"/>
    </source>
</evidence>
<organism evidence="9 10">
    <name type="scientific">Thomasclavelia cocleata</name>
    <dbReference type="NCBI Taxonomy" id="69824"/>
    <lineage>
        <taxon>Bacteria</taxon>
        <taxon>Bacillati</taxon>
        <taxon>Bacillota</taxon>
        <taxon>Erysipelotrichia</taxon>
        <taxon>Erysipelotrichales</taxon>
        <taxon>Coprobacillaceae</taxon>
        <taxon>Thomasclavelia</taxon>
    </lineage>
</organism>
<dbReference type="OrthoDB" id="9793390at2"/>
<proteinExistence type="inferred from homology"/>
<evidence type="ECO:0000256" key="6">
    <source>
        <dbReference type="ARBA" id="ARBA00022989"/>
    </source>
</evidence>
<accession>A0A1I0D039</accession>
<evidence type="ECO:0000256" key="1">
    <source>
        <dbReference type="ARBA" id="ARBA00004651"/>
    </source>
</evidence>
<evidence type="ECO:0000256" key="4">
    <source>
        <dbReference type="ARBA" id="ARBA00022475"/>
    </source>
</evidence>
<evidence type="ECO:0000256" key="7">
    <source>
        <dbReference type="ARBA" id="ARBA00023136"/>
    </source>
</evidence>
<keyword evidence="4" id="KW-1003">Cell membrane</keyword>
<feature type="transmembrane region" description="Helical" evidence="8">
    <location>
        <begin position="298"/>
        <end position="318"/>
    </location>
</feature>
<feature type="transmembrane region" description="Helical" evidence="8">
    <location>
        <begin position="240"/>
        <end position="261"/>
    </location>
</feature>
<dbReference type="RefSeq" id="WP_092352449.1">
    <property type="nucleotide sequence ID" value="NZ_CAMJBU010000137.1"/>
</dbReference>
<feature type="transmembrane region" description="Helical" evidence="8">
    <location>
        <begin position="88"/>
        <end position="109"/>
    </location>
</feature>
<gene>
    <name evidence="9" type="ORF">SAMN04489758_10464</name>
</gene>
<evidence type="ECO:0000256" key="3">
    <source>
        <dbReference type="ARBA" id="ARBA00022448"/>
    </source>
</evidence>
<dbReference type="PANTHER" id="PTHR21716:SF53">
    <property type="entry name" value="PERMEASE PERM-RELATED"/>
    <property type="match status" value="1"/>
</dbReference>
<evidence type="ECO:0000256" key="8">
    <source>
        <dbReference type="SAM" id="Phobius"/>
    </source>
</evidence>
<evidence type="ECO:0000313" key="9">
    <source>
        <dbReference type="EMBL" id="SET24776.1"/>
    </source>
</evidence>
<dbReference type="AlphaFoldDB" id="A0A1I0D039"/>
<name>A0A1I0D039_9FIRM</name>
<keyword evidence="5 8" id="KW-0812">Transmembrane</keyword>
<feature type="transmembrane region" description="Helical" evidence="8">
    <location>
        <begin position="49"/>
        <end position="67"/>
    </location>
</feature>
<dbReference type="EMBL" id="FOIN01000004">
    <property type="protein sequence ID" value="SET24776.1"/>
    <property type="molecule type" value="Genomic_DNA"/>
</dbReference>